<sequence length="135" mass="15678">MPSHWTAIRRLAYADDAATVRLSDTGASRLLDHLLCSMVQNAEVYFHLCNTPAWIRARLHAWVRPFERLRFVKSKIISRINYWLAGTLLGISIRYGEYEPIWARNVDMEERLPRISVACAKSAPPRSFRDEHHTT</sequence>
<dbReference type="AlphaFoldDB" id="A0A177CIJ5"/>
<gene>
    <name evidence="1" type="ORF">CC84DRAFT_1174601</name>
</gene>
<dbReference type="InParanoid" id="A0A177CIJ5"/>
<name>A0A177CIJ5_9PLEO</name>
<organism evidence="1 2">
    <name type="scientific">Paraphaeosphaeria sporulosa</name>
    <dbReference type="NCBI Taxonomy" id="1460663"/>
    <lineage>
        <taxon>Eukaryota</taxon>
        <taxon>Fungi</taxon>
        <taxon>Dikarya</taxon>
        <taxon>Ascomycota</taxon>
        <taxon>Pezizomycotina</taxon>
        <taxon>Dothideomycetes</taxon>
        <taxon>Pleosporomycetidae</taxon>
        <taxon>Pleosporales</taxon>
        <taxon>Massarineae</taxon>
        <taxon>Didymosphaeriaceae</taxon>
        <taxon>Paraphaeosphaeria</taxon>
    </lineage>
</organism>
<dbReference type="RefSeq" id="XP_018037015.1">
    <property type="nucleotide sequence ID" value="XM_018180104.1"/>
</dbReference>
<evidence type="ECO:0000313" key="1">
    <source>
        <dbReference type="EMBL" id="OAG06650.1"/>
    </source>
</evidence>
<dbReference type="GeneID" id="28763590"/>
<dbReference type="Proteomes" id="UP000077069">
    <property type="component" value="Unassembled WGS sequence"/>
</dbReference>
<keyword evidence="2" id="KW-1185">Reference proteome</keyword>
<reference evidence="1 2" key="1">
    <citation type="submission" date="2016-05" db="EMBL/GenBank/DDBJ databases">
        <title>Comparative analysis of secretome profiles of manganese(II)-oxidizing ascomycete fungi.</title>
        <authorList>
            <consortium name="DOE Joint Genome Institute"/>
            <person name="Zeiner C.A."/>
            <person name="Purvine S.O."/>
            <person name="Zink E.M."/>
            <person name="Wu S."/>
            <person name="Pasa-Tolic L."/>
            <person name="Chaput D.L."/>
            <person name="Haridas S."/>
            <person name="Grigoriev I.V."/>
            <person name="Santelli C.M."/>
            <person name="Hansel C.M."/>
        </authorList>
    </citation>
    <scope>NUCLEOTIDE SEQUENCE [LARGE SCALE GENOMIC DNA]</scope>
    <source>
        <strain evidence="1 2">AP3s5-JAC2a</strain>
    </source>
</reference>
<protein>
    <submittedName>
        <fullName evidence="1">Uncharacterized protein</fullName>
    </submittedName>
</protein>
<accession>A0A177CIJ5</accession>
<evidence type="ECO:0000313" key="2">
    <source>
        <dbReference type="Proteomes" id="UP000077069"/>
    </source>
</evidence>
<proteinExistence type="predicted"/>
<dbReference type="EMBL" id="KV441551">
    <property type="protein sequence ID" value="OAG06650.1"/>
    <property type="molecule type" value="Genomic_DNA"/>
</dbReference>
<dbReference type="OrthoDB" id="5372385at2759"/>